<dbReference type="Pfam" id="PF01638">
    <property type="entry name" value="HxlR"/>
    <property type="match status" value="1"/>
</dbReference>
<evidence type="ECO:0000313" key="5">
    <source>
        <dbReference type="EMBL" id="MDD0837696.1"/>
    </source>
</evidence>
<dbReference type="PROSITE" id="PS51118">
    <property type="entry name" value="HTH_HXLR"/>
    <property type="match status" value="1"/>
</dbReference>
<dbReference type="SUPFAM" id="SSF46785">
    <property type="entry name" value="Winged helix' DNA-binding domain"/>
    <property type="match status" value="1"/>
</dbReference>
<evidence type="ECO:0000313" key="6">
    <source>
        <dbReference type="Proteomes" id="UP001528673"/>
    </source>
</evidence>
<evidence type="ECO:0000256" key="2">
    <source>
        <dbReference type="ARBA" id="ARBA00023125"/>
    </source>
</evidence>
<protein>
    <submittedName>
        <fullName evidence="5">Helix-turn-helix domain-containing protein</fullName>
    </submittedName>
</protein>
<gene>
    <name evidence="5" type="ORF">PSQ40_03835</name>
</gene>
<reference evidence="5 6" key="1">
    <citation type="submission" date="2023-02" db="EMBL/GenBank/DDBJ databases">
        <title>Bacterial whole genomic sequence of Curvibacter sp. HBC61.</title>
        <authorList>
            <person name="Le V."/>
            <person name="Ko S.-R."/>
            <person name="Ahn C.-Y."/>
            <person name="Oh H.-M."/>
        </authorList>
    </citation>
    <scope>NUCLEOTIDE SEQUENCE [LARGE SCALE GENOMIC DNA]</scope>
    <source>
        <strain evidence="5 6">HBC61</strain>
    </source>
</reference>
<dbReference type="PANTHER" id="PTHR33204">
    <property type="entry name" value="TRANSCRIPTIONAL REGULATOR, MARR FAMILY"/>
    <property type="match status" value="1"/>
</dbReference>
<dbReference type="InterPro" id="IPR036390">
    <property type="entry name" value="WH_DNA-bd_sf"/>
</dbReference>
<evidence type="ECO:0000259" key="4">
    <source>
        <dbReference type="PROSITE" id="PS51118"/>
    </source>
</evidence>
<keyword evidence="1" id="KW-0805">Transcription regulation</keyword>
<dbReference type="RefSeq" id="WP_273948950.1">
    <property type="nucleotide sequence ID" value="NZ_JAQSIP010000002.1"/>
</dbReference>
<proteinExistence type="predicted"/>
<dbReference type="EMBL" id="JAQSIP010000002">
    <property type="protein sequence ID" value="MDD0837696.1"/>
    <property type="molecule type" value="Genomic_DNA"/>
</dbReference>
<name>A0ABT5MWM1_9BURK</name>
<accession>A0ABT5MWM1</accession>
<dbReference type="InterPro" id="IPR002577">
    <property type="entry name" value="HTH_HxlR"/>
</dbReference>
<evidence type="ECO:0000256" key="1">
    <source>
        <dbReference type="ARBA" id="ARBA00023015"/>
    </source>
</evidence>
<dbReference type="PANTHER" id="PTHR33204:SF18">
    <property type="entry name" value="TRANSCRIPTIONAL REGULATORY PROTEIN"/>
    <property type="match status" value="1"/>
</dbReference>
<dbReference type="InterPro" id="IPR036388">
    <property type="entry name" value="WH-like_DNA-bd_sf"/>
</dbReference>
<comment type="caution">
    <text evidence="5">The sequence shown here is derived from an EMBL/GenBank/DDBJ whole genome shotgun (WGS) entry which is preliminary data.</text>
</comment>
<sequence>MKSPTPASDPTPNVQALAAEPCALDCPVARTARLIDGRWTTLIIRDLLGGTRRYSALLRSLTGISPKVLAARLRFLEDEGVLLKTTYPEVPPRTEYRLSEKGLRLVGVIQAMAAYGEGLDKPPTAAPGPDLDQGA</sequence>
<dbReference type="Gene3D" id="1.10.10.10">
    <property type="entry name" value="Winged helix-like DNA-binding domain superfamily/Winged helix DNA-binding domain"/>
    <property type="match status" value="1"/>
</dbReference>
<keyword evidence="6" id="KW-1185">Reference proteome</keyword>
<dbReference type="Proteomes" id="UP001528673">
    <property type="component" value="Unassembled WGS sequence"/>
</dbReference>
<evidence type="ECO:0000256" key="3">
    <source>
        <dbReference type="ARBA" id="ARBA00023163"/>
    </source>
</evidence>
<feature type="domain" description="HTH hxlR-type" evidence="4">
    <location>
        <begin position="26"/>
        <end position="124"/>
    </location>
</feature>
<keyword evidence="3" id="KW-0804">Transcription</keyword>
<keyword evidence="2" id="KW-0238">DNA-binding</keyword>
<organism evidence="5 6">
    <name type="scientific">Curvibacter cyanobacteriorum</name>
    <dbReference type="NCBI Taxonomy" id="3026422"/>
    <lineage>
        <taxon>Bacteria</taxon>
        <taxon>Pseudomonadati</taxon>
        <taxon>Pseudomonadota</taxon>
        <taxon>Betaproteobacteria</taxon>
        <taxon>Burkholderiales</taxon>
        <taxon>Comamonadaceae</taxon>
        <taxon>Curvibacter</taxon>
    </lineage>
</organism>